<keyword evidence="3" id="KW-1185">Reference proteome</keyword>
<proteinExistence type="predicted"/>
<dbReference type="Pfam" id="PF11745">
    <property type="entry name" value="DUF3304"/>
    <property type="match status" value="1"/>
</dbReference>
<gene>
    <name evidence="2" type="ORF">E4582_12320</name>
</gene>
<evidence type="ECO:0000313" key="3">
    <source>
        <dbReference type="Proteomes" id="UP000298681"/>
    </source>
</evidence>
<sequence>MQRRSSTRRYGSPTICPAPCRMPASASRYWSCCRAVGRRNGPIGLHTVDVHTATRCCRNRRSARSTVFIARPGIAAESLRARPCRRPSIGGHEMQDDPRKRSTRQGGTGFWVGRECAPGTVAHVHRVMESTMSSSGSGDQNSPTYAPVTITGRWLCLLLAVLPLVACQARDANDPLADGEQHGLGIRGYNYTDHAIENFSVDGTWGGDVRVSTPTAGGGGTTCCMPVPNPRLLPQTYTVRWTAEACWERVRGDGQWVTRYRSGWREKQVQFAGPLPEKPLAFEVHFYPNDEIRIEITDDIATPPRVILPRNERGRRPGVPDWGECTPEQLRTFIE</sequence>
<evidence type="ECO:0000256" key="1">
    <source>
        <dbReference type="SAM" id="MobiDB-lite"/>
    </source>
</evidence>
<dbReference type="InterPro" id="IPR021733">
    <property type="entry name" value="DUF3304"/>
</dbReference>
<accession>A0A4Z1R1A2</accession>
<reference evidence="2 3" key="1">
    <citation type="submission" date="2019-01" db="EMBL/GenBank/DDBJ databases">
        <authorList>
            <person name="Zhang S."/>
        </authorList>
    </citation>
    <scope>NUCLEOTIDE SEQUENCE [LARGE SCALE GENOMIC DNA]</scope>
    <source>
        <strain evidence="2 3">1626</strain>
    </source>
</reference>
<organism evidence="2 3">
    <name type="scientific">Luteimonas yindakuii</name>
    <dbReference type="NCBI Taxonomy" id="2565782"/>
    <lineage>
        <taxon>Bacteria</taxon>
        <taxon>Pseudomonadati</taxon>
        <taxon>Pseudomonadota</taxon>
        <taxon>Gammaproteobacteria</taxon>
        <taxon>Lysobacterales</taxon>
        <taxon>Lysobacteraceae</taxon>
        <taxon>Luteimonas</taxon>
    </lineage>
</organism>
<evidence type="ECO:0000313" key="2">
    <source>
        <dbReference type="EMBL" id="TKS53272.1"/>
    </source>
</evidence>
<dbReference type="Proteomes" id="UP000298681">
    <property type="component" value="Unassembled WGS sequence"/>
</dbReference>
<name>A0A4Z1R1A2_9GAMM</name>
<dbReference type="EMBL" id="SPUH01000002">
    <property type="protein sequence ID" value="TKS53272.1"/>
    <property type="molecule type" value="Genomic_DNA"/>
</dbReference>
<feature type="region of interest" description="Disordered" evidence="1">
    <location>
        <begin position="85"/>
        <end position="109"/>
    </location>
</feature>
<protein>
    <submittedName>
        <fullName evidence="2">DUF3304 domain-containing protein</fullName>
    </submittedName>
</protein>
<comment type="caution">
    <text evidence="2">The sequence shown here is derived from an EMBL/GenBank/DDBJ whole genome shotgun (WGS) entry which is preliminary data.</text>
</comment>
<dbReference type="AlphaFoldDB" id="A0A4Z1R1A2"/>